<sequence length="146" mass="16542">MTVTTETQSYDTSEDISANKRQKLTDDTEMIDNEPVGCTSNNEIQLQDCLNVTLSIDDLDAVLELLSNSFNQWKTLGLKLGISYVTLDNIQSEEKKVQGRLMEMLATWLRKKDKVVNTTWSQLIDSLRKIGENALAEKIEAKITKQ</sequence>
<dbReference type="PROSITE" id="PS50017">
    <property type="entry name" value="DEATH_DOMAIN"/>
    <property type="match status" value="1"/>
</dbReference>
<keyword evidence="4" id="KW-1185">Reference proteome</keyword>
<accession>A0AAN0JTY4</accession>
<feature type="region of interest" description="Disordered" evidence="1">
    <location>
        <begin position="1"/>
        <end position="26"/>
    </location>
</feature>
<evidence type="ECO:0000256" key="1">
    <source>
        <dbReference type="SAM" id="MobiDB-lite"/>
    </source>
</evidence>
<dbReference type="RefSeq" id="XP_019860344.1">
    <property type="nucleotide sequence ID" value="XM_020004785.1"/>
</dbReference>
<dbReference type="SUPFAM" id="SSF47986">
    <property type="entry name" value="DEATH domain"/>
    <property type="match status" value="1"/>
</dbReference>
<evidence type="ECO:0000313" key="3">
    <source>
        <dbReference type="EnsemblMetazoa" id="XP_019860344.1"/>
    </source>
</evidence>
<protein>
    <recommendedName>
        <fullName evidence="2">Death domain-containing protein</fullName>
    </recommendedName>
</protein>
<dbReference type="InterPro" id="IPR011029">
    <property type="entry name" value="DEATH-like_dom_sf"/>
</dbReference>
<dbReference type="InterPro" id="IPR000488">
    <property type="entry name" value="Death_dom"/>
</dbReference>
<dbReference type="GeneID" id="109588645"/>
<dbReference type="Gene3D" id="1.10.533.10">
    <property type="entry name" value="Death Domain, Fas"/>
    <property type="match status" value="1"/>
</dbReference>
<dbReference type="CDD" id="cd01670">
    <property type="entry name" value="Death"/>
    <property type="match status" value="1"/>
</dbReference>
<dbReference type="GO" id="GO:0007165">
    <property type="term" value="P:signal transduction"/>
    <property type="evidence" value="ECO:0007669"/>
    <property type="project" value="InterPro"/>
</dbReference>
<feature type="domain" description="Death" evidence="2">
    <location>
        <begin position="72"/>
        <end position="143"/>
    </location>
</feature>
<dbReference type="Proteomes" id="UP000007879">
    <property type="component" value="Unassembled WGS sequence"/>
</dbReference>
<organism evidence="3 4">
    <name type="scientific">Amphimedon queenslandica</name>
    <name type="common">Sponge</name>
    <dbReference type="NCBI Taxonomy" id="400682"/>
    <lineage>
        <taxon>Eukaryota</taxon>
        <taxon>Metazoa</taxon>
        <taxon>Porifera</taxon>
        <taxon>Demospongiae</taxon>
        <taxon>Heteroscleromorpha</taxon>
        <taxon>Haplosclerida</taxon>
        <taxon>Niphatidae</taxon>
        <taxon>Amphimedon</taxon>
    </lineage>
</organism>
<evidence type="ECO:0000259" key="2">
    <source>
        <dbReference type="PROSITE" id="PS50017"/>
    </source>
</evidence>
<reference evidence="3" key="2">
    <citation type="submission" date="2024-06" db="UniProtKB">
        <authorList>
            <consortium name="EnsemblMetazoa"/>
        </authorList>
    </citation>
    <scope>IDENTIFICATION</scope>
</reference>
<feature type="compositionally biased region" description="Polar residues" evidence="1">
    <location>
        <begin position="1"/>
        <end position="11"/>
    </location>
</feature>
<name>A0AAN0JTY4_AMPQE</name>
<dbReference type="Pfam" id="PF00531">
    <property type="entry name" value="Death"/>
    <property type="match status" value="1"/>
</dbReference>
<dbReference type="AlphaFoldDB" id="A0AAN0JTY4"/>
<proteinExistence type="predicted"/>
<dbReference type="KEGG" id="aqu:109588645"/>
<evidence type="ECO:0000313" key="4">
    <source>
        <dbReference type="Proteomes" id="UP000007879"/>
    </source>
</evidence>
<reference evidence="4" key="1">
    <citation type="journal article" date="2010" name="Nature">
        <title>The Amphimedon queenslandica genome and the evolution of animal complexity.</title>
        <authorList>
            <person name="Srivastava M."/>
            <person name="Simakov O."/>
            <person name="Chapman J."/>
            <person name="Fahey B."/>
            <person name="Gauthier M.E."/>
            <person name="Mitros T."/>
            <person name="Richards G.S."/>
            <person name="Conaco C."/>
            <person name="Dacre M."/>
            <person name="Hellsten U."/>
            <person name="Larroux C."/>
            <person name="Putnam N.H."/>
            <person name="Stanke M."/>
            <person name="Adamska M."/>
            <person name="Darling A."/>
            <person name="Degnan S.M."/>
            <person name="Oakley T.H."/>
            <person name="Plachetzki D.C."/>
            <person name="Zhai Y."/>
            <person name="Adamski M."/>
            <person name="Calcino A."/>
            <person name="Cummins S.F."/>
            <person name="Goodstein D.M."/>
            <person name="Harris C."/>
            <person name="Jackson D.J."/>
            <person name="Leys S.P."/>
            <person name="Shu S."/>
            <person name="Woodcroft B.J."/>
            <person name="Vervoort M."/>
            <person name="Kosik K.S."/>
            <person name="Manning G."/>
            <person name="Degnan B.M."/>
            <person name="Rokhsar D.S."/>
        </authorList>
    </citation>
    <scope>NUCLEOTIDE SEQUENCE [LARGE SCALE GENOMIC DNA]</scope>
</reference>
<dbReference type="EnsemblMetazoa" id="XM_020004785.1">
    <property type="protein sequence ID" value="XP_019860344.1"/>
    <property type="gene ID" value="LOC109588645"/>
</dbReference>